<reference evidence="2" key="1">
    <citation type="journal article" date="2020" name="Stud. Mycol.">
        <title>101 Dothideomycetes genomes: a test case for predicting lifestyles and emergence of pathogens.</title>
        <authorList>
            <person name="Haridas S."/>
            <person name="Albert R."/>
            <person name="Binder M."/>
            <person name="Bloem J."/>
            <person name="Labutti K."/>
            <person name="Salamov A."/>
            <person name="Andreopoulos B."/>
            <person name="Baker S."/>
            <person name="Barry K."/>
            <person name="Bills G."/>
            <person name="Bluhm B."/>
            <person name="Cannon C."/>
            <person name="Castanera R."/>
            <person name="Culley D."/>
            <person name="Daum C."/>
            <person name="Ezra D."/>
            <person name="Gonzalez J."/>
            <person name="Henrissat B."/>
            <person name="Kuo A."/>
            <person name="Liang C."/>
            <person name="Lipzen A."/>
            <person name="Lutzoni F."/>
            <person name="Magnuson J."/>
            <person name="Mondo S."/>
            <person name="Nolan M."/>
            <person name="Ohm R."/>
            <person name="Pangilinan J."/>
            <person name="Park H.-J."/>
            <person name="Ramirez L."/>
            <person name="Alfaro M."/>
            <person name="Sun H."/>
            <person name="Tritt A."/>
            <person name="Yoshinaga Y."/>
            <person name="Zwiers L.-H."/>
            <person name="Turgeon B."/>
            <person name="Goodwin S."/>
            <person name="Spatafora J."/>
            <person name="Crous P."/>
            <person name="Grigoriev I."/>
        </authorList>
    </citation>
    <scope>NUCLEOTIDE SEQUENCE</scope>
    <source>
        <strain evidence="2">CBS 627.86</strain>
    </source>
</reference>
<dbReference type="InterPro" id="IPR008928">
    <property type="entry name" value="6-hairpin_glycosidase_sf"/>
</dbReference>
<dbReference type="Proteomes" id="UP000799770">
    <property type="component" value="Unassembled WGS sequence"/>
</dbReference>
<proteinExistence type="predicted"/>
<dbReference type="InterPro" id="IPR012341">
    <property type="entry name" value="6hp_glycosidase-like_sf"/>
</dbReference>
<evidence type="ECO:0000256" key="1">
    <source>
        <dbReference type="ARBA" id="ARBA00022801"/>
    </source>
</evidence>
<gene>
    <name evidence="2" type="ORF">BDV96DRAFT_597766</name>
</gene>
<keyword evidence="1" id="KW-0378">Hydrolase</keyword>
<protein>
    <recommendedName>
        <fullName evidence="4">Six-hairpin glycosidase-like protein</fullName>
    </recommendedName>
</protein>
<dbReference type="Gene3D" id="1.50.10.10">
    <property type="match status" value="1"/>
</dbReference>
<dbReference type="GO" id="GO:0005975">
    <property type="term" value="P:carbohydrate metabolic process"/>
    <property type="evidence" value="ECO:0007669"/>
    <property type="project" value="InterPro"/>
</dbReference>
<name>A0A6A5ZG46_9PLEO</name>
<evidence type="ECO:0000313" key="3">
    <source>
        <dbReference type="Proteomes" id="UP000799770"/>
    </source>
</evidence>
<dbReference type="SUPFAM" id="SSF48208">
    <property type="entry name" value="Six-hairpin glycosidases"/>
    <property type="match status" value="1"/>
</dbReference>
<dbReference type="AlphaFoldDB" id="A0A6A5ZG46"/>
<dbReference type="EMBL" id="ML977318">
    <property type="protein sequence ID" value="KAF2117903.1"/>
    <property type="molecule type" value="Genomic_DNA"/>
</dbReference>
<evidence type="ECO:0008006" key="4">
    <source>
        <dbReference type="Google" id="ProtNLM"/>
    </source>
</evidence>
<evidence type="ECO:0000313" key="2">
    <source>
        <dbReference type="EMBL" id="KAF2117903.1"/>
    </source>
</evidence>
<keyword evidence="3" id="KW-1185">Reference proteome</keyword>
<dbReference type="Pfam" id="PF07470">
    <property type="entry name" value="Glyco_hydro_88"/>
    <property type="match status" value="1"/>
</dbReference>
<sequence length="199" mass="21600">MVPRTLAYQAVAVKDEALLRQSLTQISLGRDILHDTNTDLWKHIAGSRTDSGLWSTGNGWALGGIARVLATIKNWLTSSGWTIEQQQLVSFAKDIIDSAVHVGPEPSSGLLRHYISTPSTFAEAAGTAMIATNIYRLAVLAPDIFVTSTYLTWADTARAAVVQSVGSNGVLKSGINSYKYMENTPYEDTSPEAQRPRAF</sequence>
<dbReference type="GO" id="GO:0016787">
    <property type="term" value="F:hydrolase activity"/>
    <property type="evidence" value="ECO:0007669"/>
    <property type="project" value="UniProtKB-KW"/>
</dbReference>
<organism evidence="2 3">
    <name type="scientific">Lophiotrema nucula</name>
    <dbReference type="NCBI Taxonomy" id="690887"/>
    <lineage>
        <taxon>Eukaryota</taxon>
        <taxon>Fungi</taxon>
        <taxon>Dikarya</taxon>
        <taxon>Ascomycota</taxon>
        <taxon>Pezizomycotina</taxon>
        <taxon>Dothideomycetes</taxon>
        <taxon>Pleosporomycetidae</taxon>
        <taxon>Pleosporales</taxon>
        <taxon>Lophiotremataceae</taxon>
        <taxon>Lophiotrema</taxon>
    </lineage>
</organism>
<dbReference type="OrthoDB" id="4138492at2759"/>
<accession>A0A6A5ZG46</accession>
<dbReference type="InterPro" id="IPR010905">
    <property type="entry name" value="Glyco_hydro_88"/>
</dbReference>
<dbReference type="PANTHER" id="PTHR41814:SF1">
    <property type="entry name" value="CELLULASE"/>
    <property type="match status" value="1"/>
</dbReference>
<dbReference type="PANTHER" id="PTHR41814">
    <property type="entry name" value="EXPRESSED PROTEIN"/>
    <property type="match status" value="1"/>
</dbReference>